<sequence length="763" mass="85364">MTYIFENRDLDILNSYIEEAVEYLDALEEGLLNLEANTEKSEEIINDVFRMVHSIKGGSSFLGLVCITKLSHSIENTLDSLRKKKIQISRNIIDNLIEGIDLLGGLIYDIRSKIKDIDDSKSEDNFQVVLDNEDKVDELITKIQEIVDINKNPKDIGELTIESNNLTSDDNNEISDKSTTNLHDENSVDILESDEFKNTVLKEIKDQFVEETFEHLERIESEYLVKLDKDSDDSDAMNNMFRSIHSTKGGIGVLLSVLTAVNPILSIAKNISQVTHSFESLLVMFRDKLIIFTKEMVDLSYEVVDYLKACVSIINNNESTNLPKDSILSKINKILEQGLESSDKRDLSEESTKNEVVNNVASDNLKRDTSLQSIRVNQDKIDNMMNMIGELMITKNSFMHLAKKLSIEYDIPELAKEVKEIGGSVNRISDELQNAIMSIRMIEIKNVFQKMPRIIRDVSQVSNKKINLITEGETTEIDKTIIEQISDPLVHIIRNSADHGIESSEKRRSKGKNEIGTIFLRAYNKNKYVYIEVEDDGKGIDHEEIKQKAIEKGFVSVSDANKLSKSQILSLIFIPGFSTAKKVTEISGRGVGMDVVKSNITSISGTISIDSEVDKGTKITIKLPLTLAISRGLLVGSQGQTYIIPIENVVETVKINNNNIYEFGKKHFTHLRGDVIGIEWLSRILNIGQGSVVNEELNIVIISNGVDKVGIVVDKLVSEQEFVIKPLIDYLANIPGISGSTILGDGQVVLILNAGDIMKMAAY</sequence>
<name>A0A0J8DCN9_CLOCY</name>
<evidence type="ECO:0000313" key="17">
    <source>
        <dbReference type="EMBL" id="KMT22008.1"/>
    </source>
</evidence>
<dbReference type="InterPro" id="IPR004358">
    <property type="entry name" value="Sig_transdc_His_kin-like_C"/>
</dbReference>
<dbReference type="SUPFAM" id="SSF47226">
    <property type="entry name" value="Histidine-containing phosphotransfer domain, HPT domain"/>
    <property type="match status" value="2"/>
</dbReference>
<dbReference type="InterPro" id="IPR036097">
    <property type="entry name" value="HisK_dim/P_sf"/>
</dbReference>
<comment type="function">
    <text evidence="11">Involved in the transmission of sensory signals from the chemoreceptors to the flagellar motors. CheA is autophosphorylated; it can transfer its phosphate group to either CheB or CheY.</text>
</comment>
<evidence type="ECO:0000256" key="12">
    <source>
        <dbReference type="PROSITE-ProRule" id="PRU00110"/>
    </source>
</evidence>
<evidence type="ECO:0000256" key="6">
    <source>
        <dbReference type="ARBA" id="ARBA00022679"/>
    </source>
</evidence>
<gene>
    <name evidence="17" type="primary">cheA</name>
    <name evidence="17" type="ORF">CLCY_3c02790</name>
</gene>
<feature type="coiled-coil region" evidence="13">
    <location>
        <begin position="17"/>
        <end position="44"/>
    </location>
</feature>
<evidence type="ECO:0000256" key="3">
    <source>
        <dbReference type="ARBA" id="ARBA00021495"/>
    </source>
</evidence>
<evidence type="ECO:0000256" key="9">
    <source>
        <dbReference type="ARBA" id="ARBA00022840"/>
    </source>
</evidence>
<dbReference type="CDD" id="cd00088">
    <property type="entry name" value="HPT"/>
    <property type="match status" value="1"/>
</dbReference>
<dbReference type="Pfam" id="PF02518">
    <property type="entry name" value="HATPase_c"/>
    <property type="match status" value="1"/>
</dbReference>
<protein>
    <recommendedName>
        <fullName evidence="3">Chemotaxis protein CheA</fullName>
        <ecNumber evidence="2">2.7.13.3</ecNumber>
    </recommendedName>
</protein>
<evidence type="ECO:0000256" key="4">
    <source>
        <dbReference type="ARBA" id="ARBA00022500"/>
    </source>
</evidence>
<feature type="domain" description="Histidine kinase" evidence="14">
    <location>
        <begin position="413"/>
        <end position="627"/>
    </location>
</feature>
<dbReference type="Proteomes" id="UP000036756">
    <property type="component" value="Unassembled WGS sequence"/>
</dbReference>
<dbReference type="Gene3D" id="2.30.30.40">
    <property type="entry name" value="SH3 Domains"/>
    <property type="match status" value="1"/>
</dbReference>
<dbReference type="OrthoDB" id="9803176at2"/>
<evidence type="ECO:0000256" key="11">
    <source>
        <dbReference type="ARBA" id="ARBA00035100"/>
    </source>
</evidence>
<dbReference type="CDD" id="cd16916">
    <property type="entry name" value="HATPase_CheA-like"/>
    <property type="match status" value="1"/>
</dbReference>
<dbReference type="GO" id="GO:0005524">
    <property type="term" value="F:ATP binding"/>
    <property type="evidence" value="ECO:0007669"/>
    <property type="project" value="UniProtKB-KW"/>
</dbReference>
<dbReference type="Gene3D" id="1.10.287.560">
    <property type="entry name" value="Histidine kinase CheA-like, homodimeric domain"/>
    <property type="match status" value="1"/>
</dbReference>
<dbReference type="STRING" id="1121307.CLCY_3c02790"/>
<dbReference type="InterPro" id="IPR003594">
    <property type="entry name" value="HATPase_dom"/>
</dbReference>
<dbReference type="PANTHER" id="PTHR43395">
    <property type="entry name" value="SENSOR HISTIDINE KINASE CHEA"/>
    <property type="match status" value="1"/>
</dbReference>
<evidence type="ECO:0000256" key="5">
    <source>
        <dbReference type="ARBA" id="ARBA00022553"/>
    </source>
</evidence>
<dbReference type="FunFam" id="3.30.565.10:FF:000016">
    <property type="entry name" value="Chemotaxis protein CheA, putative"/>
    <property type="match status" value="1"/>
</dbReference>
<dbReference type="SMART" id="SM01231">
    <property type="entry name" value="H-kinase_dim"/>
    <property type="match status" value="1"/>
</dbReference>
<dbReference type="InterPro" id="IPR002545">
    <property type="entry name" value="CheW-lke_dom"/>
</dbReference>
<dbReference type="Gene3D" id="1.20.120.160">
    <property type="entry name" value="HPT domain"/>
    <property type="match status" value="2"/>
</dbReference>
<dbReference type="Gene3D" id="3.30.565.10">
    <property type="entry name" value="Histidine kinase-like ATPase, C-terminal domain"/>
    <property type="match status" value="1"/>
</dbReference>
<dbReference type="Pfam" id="PF01627">
    <property type="entry name" value="Hpt"/>
    <property type="match status" value="1"/>
</dbReference>
<dbReference type="PROSITE" id="PS50894">
    <property type="entry name" value="HPT"/>
    <property type="match status" value="1"/>
</dbReference>
<dbReference type="SUPFAM" id="SSF55874">
    <property type="entry name" value="ATPase domain of HSP90 chaperone/DNA topoisomerase II/histidine kinase"/>
    <property type="match status" value="1"/>
</dbReference>
<evidence type="ECO:0000259" key="14">
    <source>
        <dbReference type="PROSITE" id="PS50109"/>
    </source>
</evidence>
<dbReference type="SUPFAM" id="SSF47384">
    <property type="entry name" value="Homodimeric domain of signal transducing histidine kinase"/>
    <property type="match status" value="1"/>
</dbReference>
<evidence type="ECO:0000256" key="8">
    <source>
        <dbReference type="ARBA" id="ARBA00022777"/>
    </source>
</evidence>
<dbReference type="CDD" id="cd00731">
    <property type="entry name" value="CheA_reg"/>
    <property type="match status" value="1"/>
</dbReference>
<dbReference type="AlphaFoldDB" id="A0A0J8DCN9"/>
<proteinExistence type="predicted"/>
<dbReference type="GO" id="GO:0000155">
    <property type="term" value="F:phosphorelay sensor kinase activity"/>
    <property type="evidence" value="ECO:0007669"/>
    <property type="project" value="InterPro"/>
</dbReference>
<feature type="domain" description="CheW-like" evidence="15">
    <location>
        <begin position="629"/>
        <end position="763"/>
    </location>
</feature>
<dbReference type="InterPro" id="IPR051315">
    <property type="entry name" value="Bact_Chemotaxis_CheA"/>
</dbReference>
<evidence type="ECO:0000256" key="10">
    <source>
        <dbReference type="ARBA" id="ARBA00023012"/>
    </source>
</evidence>
<comment type="caution">
    <text evidence="17">The sequence shown here is derived from an EMBL/GenBank/DDBJ whole genome shotgun (WGS) entry which is preliminary data.</text>
</comment>
<dbReference type="EC" id="2.7.13.3" evidence="2"/>
<dbReference type="PRINTS" id="PR00344">
    <property type="entry name" value="BCTRLSENSOR"/>
</dbReference>
<dbReference type="PANTHER" id="PTHR43395:SF10">
    <property type="entry name" value="CHEMOTAXIS PROTEIN CHEA"/>
    <property type="match status" value="1"/>
</dbReference>
<dbReference type="SMART" id="SM00073">
    <property type="entry name" value="HPT"/>
    <property type="match status" value="2"/>
</dbReference>
<organism evidence="17 18">
    <name type="scientific">Clostridium cylindrosporum DSM 605</name>
    <dbReference type="NCBI Taxonomy" id="1121307"/>
    <lineage>
        <taxon>Bacteria</taxon>
        <taxon>Bacillati</taxon>
        <taxon>Bacillota</taxon>
        <taxon>Clostridia</taxon>
        <taxon>Eubacteriales</taxon>
        <taxon>Clostridiaceae</taxon>
        <taxon>Clostridium</taxon>
    </lineage>
</organism>
<dbReference type="EMBL" id="LFVU01000026">
    <property type="protein sequence ID" value="KMT22008.1"/>
    <property type="molecule type" value="Genomic_DNA"/>
</dbReference>
<feature type="domain" description="HPt" evidence="16">
    <location>
        <begin position="5"/>
        <end position="110"/>
    </location>
</feature>
<dbReference type="InterPro" id="IPR005467">
    <property type="entry name" value="His_kinase_dom"/>
</dbReference>
<dbReference type="InterPro" id="IPR037006">
    <property type="entry name" value="CheA-like_homodim_sf"/>
</dbReference>
<keyword evidence="13" id="KW-0175">Coiled coil</keyword>
<dbReference type="PATRIC" id="fig|1121307.3.peg.1633"/>
<dbReference type="GO" id="GO:0005737">
    <property type="term" value="C:cytoplasm"/>
    <property type="evidence" value="ECO:0007669"/>
    <property type="project" value="InterPro"/>
</dbReference>
<evidence type="ECO:0000256" key="13">
    <source>
        <dbReference type="SAM" id="Coils"/>
    </source>
</evidence>
<dbReference type="InterPro" id="IPR004105">
    <property type="entry name" value="CheA-like_dim"/>
</dbReference>
<dbReference type="InterPro" id="IPR036061">
    <property type="entry name" value="CheW-like_dom_sf"/>
</dbReference>
<dbReference type="Pfam" id="PF02895">
    <property type="entry name" value="H-kinase_dim"/>
    <property type="match status" value="1"/>
</dbReference>
<evidence type="ECO:0000256" key="2">
    <source>
        <dbReference type="ARBA" id="ARBA00012438"/>
    </source>
</evidence>
<feature type="modified residue" description="Phosphohistidine" evidence="12">
    <location>
        <position position="53"/>
    </location>
</feature>
<dbReference type="RefSeq" id="WP_048570641.1">
    <property type="nucleotide sequence ID" value="NZ_LFVU01000026.1"/>
</dbReference>
<dbReference type="SUPFAM" id="SSF50341">
    <property type="entry name" value="CheW-like"/>
    <property type="match status" value="1"/>
</dbReference>
<accession>A0A0J8DCN9</accession>
<dbReference type="InterPro" id="IPR008207">
    <property type="entry name" value="Sig_transdc_His_kin_Hpt_dom"/>
</dbReference>
<evidence type="ECO:0000256" key="1">
    <source>
        <dbReference type="ARBA" id="ARBA00000085"/>
    </source>
</evidence>
<keyword evidence="7" id="KW-0547">Nucleotide-binding</keyword>
<reference evidence="17 18" key="1">
    <citation type="submission" date="2015-06" db="EMBL/GenBank/DDBJ databases">
        <title>Draft genome sequence of the purine-degrading Clostridium cylindrosporum HC-1 (DSM 605).</title>
        <authorList>
            <person name="Poehlein A."/>
            <person name="Schiel-Bengelsdorf B."/>
            <person name="Bengelsdorf F."/>
            <person name="Daniel R."/>
            <person name="Duerre P."/>
        </authorList>
    </citation>
    <scope>NUCLEOTIDE SEQUENCE [LARGE SCALE GENOMIC DNA]</scope>
    <source>
        <strain evidence="17 18">DSM 605</strain>
    </source>
</reference>
<keyword evidence="5 12" id="KW-0597">Phosphoprotein</keyword>
<dbReference type="SMART" id="SM00260">
    <property type="entry name" value="CheW"/>
    <property type="match status" value="1"/>
</dbReference>
<keyword evidence="10" id="KW-0902">Two-component regulatory system</keyword>
<keyword evidence="9" id="KW-0067">ATP-binding</keyword>
<dbReference type="InterPro" id="IPR036641">
    <property type="entry name" value="HPT_dom_sf"/>
</dbReference>
<evidence type="ECO:0000256" key="7">
    <source>
        <dbReference type="ARBA" id="ARBA00022741"/>
    </source>
</evidence>
<keyword evidence="8" id="KW-0418">Kinase</keyword>
<keyword evidence="4" id="KW-0145">Chemotaxis</keyword>
<dbReference type="PROSITE" id="PS50109">
    <property type="entry name" value="HIS_KIN"/>
    <property type="match status" value="1"/>
</dbReference>
<dbReference type="GO" id="GO:0006935">
    <property type="term" value="P:chemotaxis"/>
    <property type="evidence" value="ECO:0007669"/>
    <property type="project" value="UniProtKB-KW"/>
</dbReference>
<evidence type="ECO:0000313" key="18">
    <source>
        <dbReference type="Proteomes" id="UP000036756"/>
    </source>
</evidence>
<comment type="catalytic activity">
    <reaction evidence="1">
        <text>ATP + protein L-histidine = ADP + protein N-phospho-L-histidine.</text>
        <dbReference type="EC" id="2.7.13.3"/>
    </reaction>
</comment>
<evidence type="ECO:0000259" key="16">
    <source>
        <dbReference type="PROSITE" id="PS50894"/>
    </source>
</evidence>
<dbReference type="SMART" id="SM00387">
    <property type="entry name" value="HATPase_c"/>
    <property type="match status" value="1"/>
</dbReference>
<keyword evidence="6 17" id="KW-0808">Transferase</keyword>
<evidence type="ECO:0000259" key="15">
    <source>
        <dbReference type="PROSITE" id="PS50851"/>
    </source>
</evidence>
<dbReference type="InterPro" id="IPR036890">
    <property type="entry name" value="HATPase_C_sf"/>
</dbReference>
<dbReference type="PROSITE" id="PS50851">
    <property type="entry name" value="CHEW"/>
    <property type="match status" value="1"/>
</dbReference>
<keyword evidence="18" id="KW-1185">Reference proteome</keyword>
<dbReference type="Pfam" id="PF01584">
    <property type="entry name" value="CheW"/>
    <property type="match status" value="1"/>
</dbReference>